<dbReference type="Proteomes" id="UP000215914">
    <property type="component" value="Unassembled WGS sequence"/>
</dbReference>
<keyword evidence="2" id="KW-1133">Transmembrane helix</keyword>
<evidence type="ECO:0000256" key="1">
    <source>
        <dbReference type="SAM" id="MobiDB-lite"/>
    </source>
</evidence>
<keyword evidence="2" id="KW-0472">Membrane</keyword>
<dbReference type="EMBL" id="MNCJ02000320">
    <property type="protein sequence ID" value="KAF5805714.1"/>
    <property type="molecule type" value="Genomic_DNA"/>
</dbReference>
<protein>
    <recommendedName>
        <fullName evidence="5">Ulp1 protease family, C-terminal catalytic domain-containing protein</fullName>
    </recommendedName>
</protein>
<keyword evidence="4" id="KW-1185">Reference proteome</keyword>
<proteinExistence type="predicted"/>
<dbReference type="PANTHER" id="PTHR34835">
    <property type="entry name" value="OS07G0283600 PROTEIN-RELATED"/>
    <property type="match status" value="1"/>
</dbReference>
<evidence type="ECO:0000256" key="2">
    <source>
        <dbReference type="SAM" id="Phobius"/>
    </source>
</evidence>
<reference evidence="3" key="2">
    <citation type="submission" date="2020-06" db="EMBL/GenBank/DDBJ databases">
        <title>Helianthus annuus Genome sequencing and assembly Release 2.</title>
        <authorList>
            <person name="Gouzy J."/>
            <person name="Langlade N."/>
            <person name="Munos S."/>
        </authorList>
    </citation>
    <scope>NUCLEOTIDE SEQUENCE</scope>
    <source>
        <tissue evidence="3">Leaves</tissue>
    </source>
</reference>
<accession>A0A9K3NMI0</accession>
<gene>
    <name evidence="3" type="ORF">HanXRQr2_Chr05g0212701</name>
</gene>
<feature type="transmembrane region" description="Helical" evidence="2">
    <location>
        <begin position="264"/>
        <end position="283"/>
    </location>
</feature>
<dbReference type="PANTHER" id="PTHR34835:SF90">
    <property type="entry name" value="AMINOTRANSFERASE-LIKE PLANT MOBILE DOMAIN-CONTAINING PROTEIN"/>
    <property type="match status" value="1"/>
</dbReference>
<comment type="caution">
    <text evidence="3">The sequence shown here is derived from an EMBL/GenBank/DDBJ whole genome shotgun (WGS) entry which is preliminary data.</text>
</comment>
<keyword evidence="2" id="KW-0812">Transmembrane</keyword>
<sequence length="327" mass="37298">MRVEEKSSTTFHRQDDKVENGGGTSSILVIDDDFESPMHTSELVNAKKEAKGKDKLHKGKIKGVLQEMPSITTRSSPKSLHEGINGLSEVQRASVKQMGFERMLSLTIDGIPGMLGHYVVDRLDTKRMCIDIENASIKITKEAIHTLIGVPIGGLMLVKNSDPKENKNVSKVWKNVYGKSDISPSDIVRRLKTYTQADWLFRVDFVMLFLTIMIDCQKNGNCKLSYLPFFPKGRDISTVDWCSMIYSAIRNCKVDWVRDDPKSVFNGPLTILLVSIASINYYIKHMHMIYKNLCYLTCSYYILILQHAMEYNFKEGIPQWPNGTWRE</sequence>
<reference evidence="3" key="1">
    <citation type="journal article" date="2017" name="Nature">
        <title>The sunflower genome provides insights into oil metabolism, flowering and Asterid evolution.</title>
        <authorList>
            <person name="Badouin H."/>
            <person name="Gouzy J."/>
            <person name="Grassa C.J."/>
            <person name="Murat F."/>
            <person name="Staton S.E."/>
            <person name="Cottret L."/>
            <person name="Lelandais-Briere C."/>
            <person name="Owens G.L."/>
            <person name="Carrere S."/>
            <person name="Mayjonade B."/>
            <person name="Legrand L."/>
            <person name="Gill N."/>
            <person name="Kane N.C."/>
            <person name="Bowers J.E."/>
            <person name="Hubner S."/>
            <person name="Bellec A."/>
            <person name="Berard A."/>
            <person name="Berges H."/>
            <person name="Blanchet N."/>
            <person name="Boniface M.C."/>
            <person name="Brunel D."/>
            <person name="Catrice O."/>
            <person name="Chaidir N."/>
            <person name="Claudel C."/>
            <person name="Donnadieu C."/>
            <person name="Faraut T."/>
            <person name="Fievet G."/>
            <person name="Helmstetter N."/>
            <person name="King M."/>
            <person name="Knapp S.J."/>
            <person name="Lai Z."/>
            <person name="Le Paslier M.C."/>
            <person name="Lippi Y."/>
            <person name="Lorenzon L."/>
            <person name="Mandel J.R."/>
            <person name="Marage G."/>
            <person name="Marchand G."/>
            <person name="Marquand E."/>
            <person name="Bret-Mestries E."/>
            <person name="Morien E."/>
            <person name="Nambeesan S."/>
            <person name="Nguyen T."/>
            <person name="Pegot-Espagnet P."/>
            <person name="Pouilly N."/>
            <person name="Raftis F."/>
            <person name="Sallet E."/>
            <person name="Schiex T."/>
            <person name="Thomas J."/>
            <person name="Vandecasteele C."/>
            <person name="Vares D."/>
            <person name="Vear F."/>
            <person name="Vautrin S."/>
            <person name="Crespi M."/>
            <person name="Mangin B."/>
            <person name="Burke J.M."/>
            <person name="Salse J."/>
            <person name="Munos S."/>
            <person name="Vincourt P."/>
            <person name="Rieseberg L.H."/>
            <person name="Langlade N.B."/>
        </authorList>
    </citation>
    <scope>NUCLEOTIDE SEQUENCE</scope>
    <source>
        <tissue evidence="3">Leaves</tissue>
    </source>
</reference>
<dbReference type="Gramene" id="mRNA:HanXRQr2_Chr05g0212701">
    <property type="protein sequence ID" value="mRNA:HanXRQr2_Chr05g0212701"/>
    <property type="gene ID" value="HanXRQr2_Chr05g0212701"/>
</dbReference>
<feature type="compositionally biased region" description="Basic and acidic residues" evidence="1">
    <location>
        <begin position="1"/>
        <end position="19"/>
    </location>
</feature>
<organism evidence="3 4">
    <name type="scientific">Helianthus annuus</name>
    <name type="common">Common sunflower</name>
    <dbReference type="NCBI Taxonomy" id="4232"/>
    <lineage>
        <taxon>Eukaryota</taxon>
        <taxon>Viridiplantae</taxon>
        <taxon>Streptophyta</taxon>
        <taxon>Embryophyta</taxon>
        <taxon>Tracheophyta</taxon>
        <taxon>Spermatophyta</taxon>
        <taxon>Magnoliopsida</taxon>
        <taxon>eudicotyledons</taxon>
        <taxon>Gunneridae</taxon>
        <taxon>Pentapetalae</taxon>
        <taxon>asterids</taxon>
        <taxon>campanulids</taxon>
        <taxon>Asterales</taxon>
        <taxon>Asteraceae</taxon>
        <taxon>Asteroideae</taxon>
        <taxon>Heliantheae alliance</taxon>
        <taxon>Heliantheae</taxon>
        <taxon>Helianthus</taxon>
    </lineage>
</organism>
<evidence type="ECO:0000313" key="3">
    <source>
        <dbReference type="EMBL" id="KAF5805714.1"/>
    </source>
</evidence>
<evidence type="ECO:0000313" key="4">
    <source>
        <dbReference type="Proteomes" id="UP000215914"/>
    </source>
</evidence>
<dbReference type="AlphaFoldDB" id="A0A9K3NMI0"/>
<feature type="region of interest" description="Disordered" evidence="1">
    <location>
        <begin position="1"/>
        <end position="28"/>
    </location>
</feature>
<evidence type="ECO:0008006" key="5">
    <source>
        <dbReference type="Google" id="ProtNLM"/>
    </source>
</evidence>
<name>A0A9K3NMI0_HELAN</name>